<dbReference type="KEGG" id="adin:H7849_07995"/>
<dbReference type="SUPFAM" id="SSF109755">
    <property type="entry name" value="PhoU-like"/>
    <property type="match status" value="1"/>
</dbReference>
<dbReference type="EMBL" id="CP060394">
    <property type="protein sequence ID" value="QNI33842.1"/>
    <property type="molecule type" value="Genomic_DNA"/>
</dbReference>
<dbReference type="Pfam" id="PF01895">
    <property type="entry name" value="PhoU"/>
    <property type="match status" value="1"/>
</dbReference>
<name>A0A7G8BMS2_9BACT</name>
<dbReference type="InterPro" id="IPR026022">
    <property type="entry name" value="PhoU_dom"/>
</dbReference>
<reference evidence="2 3" key="1">
    <citation type="submission" date="2020-08" db="EMBL/GenBank/DDBJ databases">
        <title>Edaphobacter telluris sp. nov. and Acidobacterium dinghuensis sp. nov., two acidobacteria isolated from forest soil.</title>
        <authorList>
            <person name="Fu J."/>
            <person name="Qiu L."/>
        </authorList>
    </citation>
    <scope>NUCLEOTIDE SEQUENCE [LARGE SCALE GENOMIC DNA]</scope>
    <source>
        <strain evidence="2">4Y35</strain>
    </source>
</reference>
<dbReference type="AlphaFoldDB" id="A0A7G8BMS2"/>
<feature type="domain" description="PhoU" evidence="1">
    <location>
        <begin position="37"/>
        <end position="122"/>
    </location>
</feature>
<evidence type="ECO:0000259" key="1">
    <source>
        <dbReference type="Pfam" id="PF01895"/>
    </source>
</evidence>
<dbReference type="RefSeq" id="WP_186745531.1">
    <property type="nucleotide sequence ID" value="NZ_CP060394.1"/>
</dbReference>
<dbReference type="Gene3D" id="1.20.58.220">
    <property type="entry name" value="Phosphate transport system protein phou homolog 2, domain 2"/>
    <property type="match status" value="1"/>
</dbReference>
<accession>A0A7G8BMS2</accession>
<gene>
    <name evidence="2" type="ORF">H7849_07995</name>
</gene>
<dbReference type="Proteomes" id="UP000515312">
    <property type="component" value="Chromosome"/>
</dbReference>
<dbReference type="InterPro" id="IPR038078">
    <property type="entry name" value="PhoU-like_sf"/>
</dbReference>
<evidence type="ECO:0000313" key="3">
    <source>
        <dbReference type="Proteomes" id="UP000515312"/>
    </source>
</evidence>
<protein>
    <submittedName>
        <fullName evidence="2">PhoU domain-containing protein</fullName>
    </submittedName>
</protein>
<sequence length="158" mass="17709">MKNVAVASLRATSGSSTGFMEQTDIYQYIQTLRLHLLDMSRVSQRGVDYSIKAYRLGCPEFCASVRDNTDEINILHREITEIVQELLLMELARESDLRFTLASARICNALQAMHSQAVEIARNSMRLLESGGLRCTDLTTMGDVVNSLVRLCETSECL</sequence>
<proteinExistence type="predicted"/>
<organism evidence="2 3">
    <name type="scientific">Alloacidobacterium dinghuense</name>
    <dbReference type="NCBI Taxonomy" id="2763107"/>
    <lineage>
        <taxon>Bacteria</taxon>
        <taxon>Pseudomonadati</taxon>
        <taxon>Acidobacteriota</taxon>
        <taxon>Terriglobia</taxon>
        <taxon>Terriglobales</taxon>
        <taxon>Acidobacteriaceae</taxon>
        <taxon>Alloacidobacterium</taxon>
    </lineage>
</organism>
<keyword evidence="3" id="KW-1185">Reference proteome</keyword>
<evidence type="ECO:0000313" key="2">
    <source>
        <dbReference type="EMBL" id="QNI33842.1"/>
    </source>
</evidence>